<dbReference type="InterPro" id="IPR024516">
    <property type="entry name" value="Mce_C"/>
</dbReference>
<reference evidence="4 5" key="1">
    <citation type="journal article" date="2019" name="Emerg. Microbes Infect.">
        <title>Comprehensive subspecies identification of 175 nontuberculous mycobacteria species based on 7547 genomic profiles.</title>
        <authorList>
            <person name="Matsumoto Y."/>
            <person name="Kinjo T."/>
            <person name="Motooka D."/>
            <person name="Nabeya D."/>
            <person name="Jung N."/>
            <person name="Uechi K."/>
            <person name="Horii T."/>
            <person name="Iida T."/>
            <person name="Fujita J."/>
            <person name="Nakamura S."/>
        </authorList>
    </citation>
    <scope>NUCLEOTIDE SEQUENCE [LARGE SCALE GENOMIC DNA]</scope>
    <source>
        <strain evidence="4 5">JCM 30396</strain>
    </source>
</reference>
<keyword evidence="5" id="KW-1185">Reference proteome</keyword>
<dbReference type="NCBIfam" id="TIGR00996">
    <property type="entry name" value="Mtu_fam_mce"/>
    <property type="match status" value="1"/>
</dbReference>
<evidence type="ECO:0000259" key="3">
    <source>
        <dbReference type="Pfam" id="PF11887"/>
    </source>
</evidence>
<dbReference type="Pfam" id="PF02470">
    <property type="entry name" value="MlaD"/>
    <property type="match status" value="1"/>
</dbReference>
<evidence type="ECO:0000259" key="2">
    <source>
        <dbReference type="Pfam" id="PF02470"/>
    </source>
</evidence>
<dbReference type="AlphaFoldDB" id="A0A7I7TD53"/>
<dbReference type="PANTHER" id="PTHR33371">
    <property type="entry name" value="INTERMEMBRANE PHOSPHOLIPID TRANSPORT SYSTEM BINDING PROTEIN MLAD-RELATED"/>
    <property type="match status" value="1"/>
</dbReference>
<gene>
    <name evidence="4" type="primary">mce2A_3</name>
    <name evidence="4" type="ORF">MHEL_54150</name>
</gene>
<keyword evidence="1" id="KW-0812">Transmembrane</keyword>
<dbReference type="InterPro" id="IPR003399">
    <property type="entry name" value="Mce/MlaD"/>
</dbReference>
<sequence>MGVAVSRRRDRPPLKTAGILFLVLIVGVVSLIYLQFRGDLSPRATLTMVSDRAGLVMDAGSKVTYNGVIIGRVGKVASAERDGKTIAKVTLDVDPRYLTSMPANVHADIKASTVFGNKYVALSTPKDPDAQRLTSSDVIDASSVTTEFNTLFETVTSIAEKVDPIKLNVTLSATAEALSGLGTKFGQSLVNGNAVLDDVNPQMPQLRRDIQGLSELADVYTKASPDLWSALDNLAITAHSLNAQQKDIDAALLASIGFGNTGADIVERGSPYFVRAMADLVPSSRLLDTYSPELYCSLRNIAEASPAALDAFGGNGYSLSTMTEILGAPNPYVYPDNLPRTNGRGGPGGAPGCWQKVDKSFWPAPYLVVDDGASLAPYNHFELGQPLLTEYVWGRQVGENTINP</sequence>
<organism evidence="4 5">
    <name type="scientific">Mycolicibacterium helvum</name>
    <dbReference type="NCBI Taxonomy" id="1534349"/>
    <lineage>
        <taxon>Bacteria</taxon>
        <taxon>Bacillati</taxon>
        <taxon>Actinomycetota</taxon>
        <taxon>Actinomycetes</taxon>
        <taxon>Mycobacteriales</taxon>
        <taxon>Mycobacteriaceae</taxon>
        <taxon>Mycolicibacterium</taxon>
    </lineage>
</organism>
<dbReference type="RefSeq" id="WP_163751182.1">
    <property type="nucleotide sequence ID" value="NZ_AP022596.1"/>
</dbReference>
<dbReference type="Pfam" id="PF11887">
    <property type="entry name" value="Mce4_CUP1"/>
    <property type="match status" value="1"/>
</dbReference>
<evidence type="ECO:0000313" key="4">
    <source>
        <dbReference type="EMBL" id="BBY67172.1"/>
    </source>
</evidence>
<proteinExistence type="predicted"/>
<dbReference type="Proteomes" id="UP000467148">
    <property type="component" value="Chromosome"/>
</dbReference>
<dbReference type="KEGG" id="mhev:MHEL_54150"/>
<dbReference type="PANTHER" id="PTHR33371:SF19">
    <property type="entry name" value="MCE-FAMILY PROTEIN MCE4A"/>
    <property type="match status" value="1"/>
</dbReference>
<evidence type="ECO:0000256" key="1">
    <source>
        <dbReference type="SAM" id="Phobius"/>
    </source>
</evidence>
<dbReference type="GO" id="GO:0051701">
    <property type="term" value="P:biological process involved in interaction with host"/>
    <property type="evidence" value="ECO:0007669"/>
    <property type="project" value="TreeGrafter"/>
</dbReference>
<keyword evidence="1" id="KW-0472">Membrane</keyword>
<dbReference type="InterPro" id="IPR052336">
    <property type="entry name" value="MlaD_Phospholipid_Transporter"/>
</dbReference>
<feature type="transmembrane region" description="Helical" evidence="1">
    <location>
        <begin position="17"/>
        <end position="36"/>
    </location>
</feature>
<dbReference type="GO" id="GO:0005576">
    <property type="term" value="C:extracellular region"/>
    <property type="evidence" value="ECO:0007669"/>
    <property type="project" value="TreeGrafter"/>
</dbReference>
<protein>
    <submittedName>
        <fullName evidence="4">Mce family protein Mce2A</fullName>
    </submittedName>
</protein>
<dbReference type="InterPro" id="IPR005693">
    <property type="entry name" value="Mce"/>
</dbReference>
<feature type="domain" description="Mammalian cell entry C-terminal" evidence="3">
    <location>
        <begin position="130"/>
        <end position="347"/>
    </location>
</feature>
<keyword evidence="1" id="KW-1133">Transmembrane helix</keyword>
<accession>A0A7I7TD53</accession>
<name>A0A7I7TD53_9MYCO</name>
<feature type="domain" description="Mce/MlaD" evidence="2">
    <location>
        <begin position="45"/>
        <end position="124"/>
    </location>
</feature>
<evidence type="ECO:0000313" key="5">
    <source>
        <dbReference type="Proteomes" id="UP000467148"/>
    </source>
</evidence>
<dbReference type="EMBL" id="AP022596">
    <property type="protein sequence ID" value="BBY67172.1"/>
    <property type="molecule type" value="Genomic_DNA"/>
</dbReference>